<name>A0A139WRD5_9CYAN</name>
<dbReference type="RefSeq" id="WP_017743789.1">
    <property type="nucleotide sequence ID" value="NZ_KQ976354.1"/>
</dbReference>
<comment type="caution">
    <text evidence="1">The sequence shown here is derived from an EMBL/GenBank/DDBJ whole genome shotgun (WGS) entry which is preliminary data.</text>
</comment>
<accession>A0A139WRD5</accession>
<evidence type="ECO:0000313" key="1">
    <source>
        <dbReference type="EMBL" id="KYC34996.1"/>
    </source>
</evidence>
<dbReference type="OrthoDB" id="513422at2"/>
<dbReference type="STRING" id="128403.WA1_09660"/>
<proteinExistence type="predicted"/>
<evidence type="ECO:0000313" key="2">
    <source>
        <dbReference type="Proteomes" id="UP000076925"/>
    </source>
</evidence>
<organism evidence="1 2">
    <name type="scientific">Scytonema hofmannii PCC 7110</name>
    <dbReference type="NCBI Taxonomy" id="128403"/>
    <lineage>
        <taxon>Bacteria</taxon>
        <taxon>Bacillati</taxon>
        <taxon>Cyanobacteriota</taxon>
        <taxon>Cyanophyceae</taxon>
        <taxon>Nostocales</taxon>
        <taxon>Scytonemataceae</taxon>
        <taxon>Scytonema</taxon>
    </lineage>
</organism>
<keyword evidence="2" id="KW-1185">Reference proteome</keyword>
<reference evidence="1 2" key="1">
    <citation type="journal article" date="2013" name="Genome Biol. Evol.">
        <title>Genomes of Stigonematalean cyanobacteria (subsection V) and the evolution of oxygenic photosynthesis from prokaryotes to plastids.</title>
        <authorList>
            <person name="Dagan T."/>
            <person name="Roettger M."/>
            <person name="Stucken K."/>
            <person name="Landan G."/>
            <person name="Koch R."/>
            <person name="Major P."/>
            <person name="Gould S.B."/>
            <person name="Goremykin V.V."/>
            <person name="Rippka R."/>
            <person name="Tandeau de Marsac N."/>
            <person name="Gugger M."/>
            <person name="Lockhart P.J."/>
            <person name="Allen J.F."/>
            <person name="Brune I."/>
            <person name="Maus I."/>
            <person name="Puhler A."/>
            <person name="Martin W.F."/>
        </authorList>
    </citation>
    <scope>NUCLEOTIDE SEQUENCE [LARGE SCALE GENOMIC DNA]</scope>
    <source>
        <strain evidence="1 2">PCC 7110</strain>
    </source>
</reference>
<sequence length="137" mass="15782">MLIALKTKLKMISAQSLILLIEYARSREATIAVVESTEPGISYQWEREWGMTEWLGETLHTCATLTLSEEKAVLCFDAYFGKEEHNGYHPHPLPHPPALLFSQERSVANLKEALFLEDTFYKRVTEWVNKQANKRLS</sequence>
<protein>
    <submittedName>
        <fullName evidence="1">Uncharacterized protein</fullName>
    </submittedName>
</protein>
<dbReference type="Proteomes" id="UP000076925">
    <property type="component" value="Unassembled WGS sequence"/>
</dbReference>
<dbReference type="AlphaFoldDB" id="A0A139WRD5"/>
<gene>
    <name evidence="1" type="ORF">WA1_09660</name>
</gene>
<dbReference type="EMBL" id="ANNX02000053">
    <property type="protein sequence ID" value="KYC34996.1"/>
    <property type="molecule type" value="Genomic_DNA"/>
</dbReference>